<keyword evidence="1" id="KW-1133">Transmembrane helix</keyword>
<accession>J0WZQ5</accession>
<name>J0WZQ5_9BIFI</name>
<keyword evidence="1" id="KW-0472">Membrane</keyword>
<evidence type="ECO:0000313" key="2">
    <source>
        <dbReference type="EMBL" id="EJD65064.1"/>
    </source>
</evidence>
<dbReference type="AlphaFoldDB" id="J0WZQ5"/>
<keyword evidence="1" id="KW-0812">Transmembrane</keyword>
<comment type="caution">
    <text evidence="2">The sequence shown here is derived from an EMBL/GenBank/DDBJ whole genome shotgun (WGS) entry which is preliminary data.</text>
</comment>
<dbReference type="Proteomes" id="UP000006415">
    <property type="component" value="Unassembled WGS sequence"/>
</dbReference>
<evidence type="ECO:0000256" key="1">
    <source>
        <dbReference type="SAM" id="Phobius"/>
    </source>
</evidence>
<organism evidence="2 3">
    <name type="scientific">Scardovia wiggsiae F0424</name>
    <dbReference type="NCBI Taxonomy" id="857290"/>
    <lineage>
        <taxon>Bacteria</taxon>
        <taxon>Bacillati</taxon>
        <taxon>Actinomycetota</taxon>
        <taxon>Actinomycetes</taxon>
        <taxon>Bifidobacteriales</taxon>
        <taxon>Bifidobacteriaceae</taxon>
        <taxon>Scardovia</taxon>
    </lineage>
</organism>
<feature type="transmembrane region" description="Helical" evidence="1">
    <location>
        <begin position="189"/>
        <end position="209"/>
    </location>
</feature>
<feature type="transmembrane region" description="Helical" evidence="1">
    <location>
        <begin position="110"/>
        <end position="132"/>
    </location>
</feature>
<gene>
    <name evidence="2" type="ORF">HMPREF9156_00508</name>
</gene>
<sequence length="221" mass="24179">MLLGPDVQDMDKHSTVDYAGYHLKADGYIPRGQSYFDPEGNGGSLNNKILIFLPGEAIGRVGQTEKSTALCSAVFFDADLGTLVELARNDFLYLVEHDLDREQPESFRSLLVVSAVYIVGALALMLIALILFSSASLETLRESLPDLAVRRLFGAPRSLLLTRVYSFLAFVIVLPALAPLLFYSMLSPYHQSAAVIAGIIALIYAFAAVRATRYLTSKDVI</sequence>
<dbReference type="STRING" id="857290.HMPREF9156_00508"/>
<feature type="transmembrane region" description="Helical" evidence="1">
    <location>
        <begin position="160"/>
        <end position="183"/>
    </location>
</feature>
<evidence type="ECO:0000313" key="3">
    <source>
        <dbReference type="Proteomes" id="UP000006415"/>
    </source>
</evidence>
<dbReference type="HOGENOM" id="CLU_1249899_0_0_11"/>
<dbReference type="OrthoDB" id="3268930at2"/>
<protein>
    <submittedName>
        <fullName evidence="2">Uncharacterized protein</fullName>
    </submittedName>
</protein>
<keyword evidence="3" id="KW-1185">Reference proteome</keyword>
<dbReference type="eggNOG" id="ENOG502ZKEG">
    <property type="taxonomic scope" value="Bacteria"/>
</dbReference>
<proteinExistence type="predicted"/>
<dbReference type="EMBL" id="AGZS01000002">
    <property type="protein sequence ID" value="EJD65064.1"/>
    <property type="molecule type" value="Genomic_DNA"/>
</dbReference>
<reference evidence="2 3" key="1">
    <citation type="submission" date="2012-01" db="EMBL/GenBank/DDBJ databases">
        <title>The Genome Sequence of Scardovia wiggsiae F0424.</title>
        <authorList>
            <consortium name="The Broad Institute Genome Sequencing Platform"/>
            <person name="Earl A."/>
            <person name="Ward D."/>
            <person name="Feldgarden M."/>
            <person name="Gevers D."/>
            <person name="Izard J."/>
            <person name="Ganesan A."/>
            <person name="Baranova O.V."/>
            <person name="Blanton J.M."/>
            <person name="Tanner A.C."/>
            <person name="Mathney J."/>
            <person name="Dewhirst F.E."/>
            <person name="Young S.K."/>
            <person name="Zeng Q."/>
            <person name="Gargeya S."/>
            <person name="Fitzgerald M."/>
            <person name="Haas B."/>
            <person name="Abouelleil A."/>
            <person name="Alvarado L."/>
            <person name="Arachchi H.M."/>
            <person name="Berlin A."/>
            <person name="Chapman S.B."/>
            <person name="Gearin G."/>
            <person name="Goldberg J."/>
            <person name="Griggs A."/>
            <person name="Gujja S."/>
            <person name="Hansen M."/>
            <person name="Heiman D."/>
            <person name="Howarth C."/>
            <person name="Larimer J."/>
            <person name="Lui A."/>
            <person name="MacDonald P.J.P."/>
            <person name="McCowen C."/>
            <person name="Montmayeur A."/>
            <person name="Murphy C."/>
            <person name="Neiman D."/>
            <person name="Pearson M."/>
            <person name="Priest M."/>
            <person name="Roberts A."/>
            <person name="Saif S."/>
            <person name="Shea T."/>
            <person name="Sisk P."/>
            <person name="Stolte C."/>
            <person name="Sykes S."/>
            <person name="Wortman J."/>
            <person name="Nusbaum C."/>
            <person name="Birren B."/>
        </authorList>
    </citation>
    <scope>NUCLEOTIDE SEQUENCE [LARGE SCALE GENOMIC DNA]</scope>
    <source>
        <strain evidence="2 3">F0424</strain>
    </source>
</reference>